<name>A0ABT4IEE2_9ACTO</name>
<protein>
    <submittedName>
        <fullName evidence="8">ABC transporter permease</fullName>
    </submittedName>
</protein>
<keyword evidence="3 6" id="KW-1133">Transmembrane helix</keyword>
<dbReference type="InterPro" id="IPR000412">
    <property type="entry name" value="ABC_2_transport"/>
</dbReference>
<evidence type="ECO:0000313" key="8">
    <source>
        <dbReference type="EMBL" id="MCZ0859488.1"/>
    </source>
</evidence>
<feature type="transmembrane region" description="Helical" evidence="6">
    <location>
        <begin position="133"/>
        <end position="159"/>
    </location>
</feature>
<evidence type="ECO:0000256" key="3">
    <source>
        <dbReference type="ARBA" id="ARBA00022989"/>
    </source>
</evidence>
<gene>
    <name evidence="8" type="ORF">OHJ16_15755</name>
</gene>
<evidence type="ECO:0000313" key="9">
    <source>
        <dbReference type="Proteomes" id="UP001072034"/>
    </source>
</evidence>
<dbReference type="EMBL" id="JAPTMY010000056">
    <property type="protein sequence ID" value="MCZ0859488.1"/>
    <property type="molecule type" value="Genomic_DNA"/>
</dbReference>
<evidence type="ECO:0000256" key="4">
    <source>
        <dbReference type="ARBA" id="ARBA00023136"/>
    </source>
</evidence>
<feature type="transmembrane region" description="Helical" evidence="6">
    <location>
        <begin position="166"/>
        <end position="186"/>
    </location>
</feature>
<feature type="transmembrane region" description="Helical" evidence="6">
    <location>
        <begin position="223"/>
        <end position="244"/>
    </location>
</feature>
<keyword evidence="5" id="KW-0046">Antibiotic resistance</keyword>
<comment type="subcellular location">
    <subcellularLocation>
        <location evidence="1">Membrane</location>
        <topology evidence="1">Multi-pass membrane protein</topology>
    </subcellularLocation>
</comment>
<accession>A0ABT4IEE2</accession>
<dbReference type="PANTHER" id="PTHR43229">
    <property type="entry name" value="NODULATION PROTEIN J"/>
    <property type="match status" value="1"/>
</dbReference>
<dbReference type="Pfam" id="PF01061">
    <property type="entry name" value="ABC2_membrane"/>
    <property type="match status" value="1"/>
</dbReference>
<evidence type="ECO:0000259" key="7">
    <source>
        <dbReference type="Pfam" id="PF01061"/>
    </source>
</evidence>
<dbReference type="RefSeq" id="WP_268918682.1">
    <property type="nucleotide sequence ID" value="NZ_JAPTMY010000056.1"/>
</dbReference>
<proteinExistence type="predicted"/>
<feature type="transmembrane region" description="Helical" evidence="6">
    <location>
        <begin position="55"/>
        <end position="79"/>
    </location>
</feature>
<comment type="caution">
    <text evidence="8">The sequence shown here is derived from an EMBL/GenBank/DDBJ whole genome shotgun (WGS) entry which is preliminary data.</text>
</comment>
<dbReference type="InterPro" id="IPR051784">
    <property type="entry name" value="Nod_factor_ABC_transporter"/>
</dbReference>
<evidence type="ECO:0000256" key="5">
    <source>
        <dbReference type="ARBA" id="ARBA00023251"/>
    </source>
</evidence>
<feature type="transmembrane region" description="Helical" evidence="6">
    <location>
        <begin position="100"/>
        <end position="127"/>
    </location>
</feature>
<evidence type="ECO:0000256" key="2">
    <source>
        <dbReference type="ARBA" id="ARBA00022692"/>
    </source>
</evidence>
<dbReference type="Proteomes" id="UP001072034">
    <property type="component" value="Unassembled WGS sequence"/>
</dbReference>
<keyword evidence="2 6" id="KW-0812">Transmembrane</keyword>
<sequence length="247" mass="25703">MSSFKALTASLARASLRDPATLLFFLIFPPTLLVVLANAASCCPGADGHGIVNSIGPNVMGFGVALIGMFAGMTNMAGWREKDAIRILRCAPMSVPAIRASALTVALLFSVILSVIIMMVGVVPAVGMSLTPWAPLVMVPVFLGTPVFYSLGVLVGAAAPTAPAGFPVMVGVTTTMSIASGAVVPLETLPQWVQALSDFTPMTYLLEGLRWPLTGVNGPDEALTGWAVTAAVGPVLFWATSGLMRWR</sequence>
<keyword evidence="9" id="KW-1185">Reference proteome</keyword>
<keyword evidence="4 6" id="KW-0472">Membrane</keyword>
<organism evidence="8 9">
    <name type="scientific">Actinomyces israelii</name>
    <dbReference type="NCBI Taxonomy" id="1659"/>
    <lineage>
        <taxon>Bacteria</taxon>
        <taxon>Bacillati</taxon>
        <taxon>Actinomycetota</taxon>
        <taxon>Actinomycetes</taxon>
        <taxon>Actinomycetales</taxon>
        <taxon>Actinomycetaceae</taxon>
        <taxon>Actinomyces</taxon>
    </lineage>
</organism>
<feature type="domain" description="ABC-2 type transporter transmembrane" evidence="7">
    <location>
        <begin position="4"/>
        <end position="211"/>
    </location>
</feature>
<reference evidence="8" key="1">
    <citation type="submission" date="2022-10" db="EMBL/GenBank/DDBJ databases">
        <title>Genome sequence of Actinomyces israelii ATCC 10048.</title>
        <authorList>
            <person name="Watt R.M."/>
            <person name="Tong W.M."/>
        </authorList>
    </citation>
    <scope>NUCLEOTIDE SEQUENCE</scope>
    <source>
        <strain evidence="8">ATCC 10048</strain>
    </source>
</reference>
<evidence type="ECO:0000256" key="6">
    <source>
        <dbReference type="SAM" id="Phobius"/>
    </source>
</evidence>
<dbReference type="PANTHER" id="PTHR43229:SF2">
    <property type="entry name" value="NODULATION PROTEIN J"/>
    <property type="match status" value="1"/>
</dbReference>
<dbReference type="PIRSF" id="PIRSF006648">
    <property type="entry name" value="DrrB"/>
    <property type="match status" value="1"/>
</dbReference>
<evidence type="ECO:0000256" key="1">
    <source>
        <dbReference type="ARBA" id="ARBA00004141"/>
    </source>
</evidence>
<dbReference type="InterPro" id="IPR013525">
    <property type="entry name" value="ABC2_TM"/>
</dbReference>